<evidence type="ECO:0000313" key="2">
    <source>
        <dbReference type="EMBL" id="CDG82978.1"/>
    </source>
</evidence>
<dbReference type="KEGG" id="jag:GJA_2344"/>
<dbReference type="AlphaFoldDB" id="W0V6L3"/>
<evidence type="ECO:0000256" key="1">
    <source>
        <dbReference type="SAM" id="MobiDB-lite"/>
    </source>
</evidence>
<dbReference type="HOGENOM" id="CLU_3311066_0_0_4"/>
<dbReference type="EMBL" id="HG322949">
    <property type="protein sequence ID" value="CDG82978.1"/>
    <property type="molecule type" value="Genomic_DNA"/>
</dbReference>
<feature type="region of interest" description="Disordered" evidence="1">
    <location>
        <begin position="19"/>
        <end position="39"/>
    </location>
</feature>
<gene>
    <name evidence="2" type="ORF">GJA_2344</name>
</gene>
<sequence length="39" mass="4417">MLNLLDKAVFEKAIECSNDRRRQMQASDAMPPTAIQRPA</sequence>
<accession>W0V6L3</accession>
<reference evidence="2 3" key="1">
    <citation type="journal article" date="2015" name="Genome Announc.">
        <title>Genome Sequence of Mushroom Soft-Rot Pathogen Janthinobacterium agaricidamnosum.</title>
        <authorList>
            <person name="Graupner K."/>
            <person name="Lackner G."/>
            <person name="Hertweck C."/>
        </authorList>
    </citation>
    <scope>NUCLEOTIDE SEQUENCE [LARGE SCALE GENOMIC DNA]</scope>
    <source>
        <strain evidence="3">NBRC 102515 / DSM 9628</strain>
    </source>
</reference>
<keyword evidence="3" id="KW-1185">Reference proteome</keyword>
<evidence type="ECO:0000313" key="3">
    <source>
        <dbReference type="Proteomes" id="UP000027604"/>
    </source>
</evidence>
<proteinExistence type="predicted"/>
<dbReference type="Proteomes" id="UP000027604">
    <property type="component" value="Chromosome I"/>
</dbReference>
<name>W0V6L3_9BURK</name>
<dbReference type="PATRIC" id="fig|1349767.4.peg.4086"/>
<protein>
    <submittedName>
        <fullName evidence="2">Uncharacterized protein</fullName>
    </submittedName>
</protein>
<organism evidence="2 3">
    <name type="scientific">Janthinobacterium agaricidamnosum NBRC 102515 = DSM 9628</name>
    <dbReference type="NCBI Taxonomy" id="1349767"/>
    <lineage>
        <taxon>Bacteria</taxon>
        <taxon>Pseudomonadati</taxon>
        <taxon>Pseudomonadota</taxon>
        <taxon>Betaproteobacteria</taxon>
        <taxon>Burkholderiales</taxon>
        <taxon>Oxalobacteraceae</taxon>
        <taxon>Janthinobacterium</taxon>
    </lineage>
</organism>